<evidence type="ECO:0000313" key="2">
    <source>
        <dbReference type="Proteomes" id="UP001302851"/>
    </source>
</evidence>
<dbReference type="Proteomes" id="UP001302851">
    <property type="component" value="Segment"/>
</dbReference>
<sequence>MKEKEIAAGNPKKTVRTSDWQDQWEELNEREAAMYRKRESIELTNGTDTLFPLINPLKEKHNV</sequence>
<keyword evidence="2" id="KW-1185">Reference proteome</keyword>
<reference evidence="1 2" key="1">
    <citation type="submission" date="2023-08" db="EMBL/GenBank/DDBJ databases">
        <title>Collateral sensitivity increases the efficacy of a rationally designed bacteriophage cocktail to control Salmonella enterica.</title>
        <authorList>
            <person name="Acton L.J."/>
        </authorList>
    </citation>
    <scope>NUCLEOTIDE SEQUENCE [LARGE SCALE GENOMIC DNA]</scope>
</reference>
<protein>
    <submittedName>
        <fullName evidence="1">Uncharacterized protein</fullName>
    </submittedName>
</protein>
<accession>A0AA96SL66</accession>
<proteinExistence type="predicted"/>
<name>A0AA96SL66_9CAUD</name>
<evidence type="ECO:0000313" key="1">
    <source>
        <dbReference type="EMBL" id="WNT48090.1"/>
    </source>
</evidence>
<gene>
    <name evidence="1" type="ORF">SPLA4_PHROGS00029</name>
</gene>
<organism evidence="1 2">
    <name type="scientific">Salmonella phage SPLA4</name>
    <dbReference type="NCBI Taxonomy" id="3077600"/>
    <lineage>
        <taxon>Viruses</taxon>
        <taxon>Duplodnaviria</taxon>
        <taxon>Heunggongvirae</taxon>
        <taxon>Uroviricota</taxon>
        <taxon>Caudoviricetes</taxon>
        <taxon>Autographivirales</taxon>
        <taxon>Autotranscriptaviridae</taxon>
        <taxon>Studiervirinae</taxon>
        <taxon>Berlinvirus</taxon>
        <taxon>Berlinvirus SPLA4</taxon>
    </lineage>
</organism>
<dbReference type="EMBL" id="OR413582">
    <property type="protein sequence ID" value="WNT48090.1"/>
    <property type="molecule type" value="Genomic_DNA"/>
</dbReference>